<protein>
    <submittedName>
        <fullName evidence="1">Uncharacterized protein</fullName>
    </submittedName>
</protein>
<gene>
    <name evidence="1" type="ORF">WMSIL1_LOCUS4237</name>
</gene>
<feature type="non-terminal residue" evidence="1">
    <location>
        <position position="1"/>
    </location>
</feature>
<sequence>HPDNTSLKIIENSCINTSKIEQKRCRRPKIWNPPASQPGYSEYNRNLPPYSFVRKEFIYPEAIKYFKIDLPDQPESLSDLLTHKYAEKDYRLQKKLWGEYANKLDEADCCQPTSSVMTVTSRFTAPNARKKKLT</sequence>
<dbReference type="AlphaFoldDB" id="A0A564Y9W3"/>
<organism evidence="1 2">
    <name type="scientific">Hymenolepis diminuta</name>
    <name type="common">Rat tapeworm</name>
    <dbReference type="NCBI Taxonomy" id="6216"/>
    <lineage>
        <taxon>Eukaryota</taxon>
        <taxon>Metazoa</taxon>
        <taxon>Spiralia</taxon>
        <taxon>Lophotrochozoa</taxon>
        <taxon>Platyhelminthes</taxon>
        <taxon>Cestoda</taxon>
        <taxon>Eucestoda</taxon>
        <taxon>Cyclophyllidea</taxon>
        <taxon>Hymenolepididae</taxon>
        <taxon>Hymenolepis</taxon>
    </lineage>
</organism>
<dbReference type="Proteomes" id="UP000321570">
    <property type="component" value="Unassembled WGS sequence"/>
</dbReference>
<name>A0A564Y9W3_HYMDI</name>
<evidence type="ECO:0000313" key="2">
    <source>
        <dbReference type="Proteomes" id="UP000321570"/>
    </source>
</evidence>
<keyword evidence="2" id="KW-1185">Reference proteome</keyword>
<reference evidence="1 2" key="1">
    <citation type="submission" date="2019-07" db="EMBL/GenBank/DDBJ databases">
        <authorList>
            <person name="Jastrzebski P J."/>
            <person name="Paukszto L."/>
            <person name="Jastrzebski P J."/>
        </authorList>
    </citation>
    <scope>NUCLEOTIDE SEQUENCE [LARGE SCALE GENOMIC DNA]</scope>
    <source>
        <strain evidence="1 2">WMS-il1</strain>
    </source>
</reference>
<proteinExistence type="predicted"/>
<evidence type="ECO:0000313" key="1">
    <source>
        <dbReference type="EMBL" id="VUZ44041.1"/>
    </source>
</evidence>
<accession>A0A564Y9W3</accession>
<dbReference type="EMBL" id="CABIJS010000122">
    <property type="protein sequence ID" value="VUZ44041.1"/>
    <property type="molecule type" value="Genomic_DNA"/>
</dbReference>